<keyword evidence="3 10" id="KW-0863">Zinc-finger</keyword>
<accession>A0ABD2I2I2</accession>
<dbReference type="EMBL" id="JBICBT010001323">
    <property type="protein sequence ID" value="KAL3073242.1"/>
    <property type="molecule type" value="Genomic_DNA"/>
</dbReference>
<evidence type="ECO:0000259" key="12">
    <source>
        <dbReference type="PROSITE" id="PS51843"/>
    </source>
</evidence>
<keyword evidence="2 10" id="KW-0479">Metal-binding</keyword>
<keyword evidence="8 10" id="KW-0675">Receptor</keyword>
<evidence type="ECO:0000313" key="13">
    <source>
        <dbReference type="EMBL" id="KAL3073242.1"/>
    </source>
</evidence>
<dbReference type="PROSITE" id="PS51030">
    <property type="entry name" value="NUCLEAR_REC_DBD_2"/>
    <property type="match status" value="1"/>
</dbReference>
<comment type="subcellular location">
    <subcellularLocation>
        <location evidence="10">Nucleus</location>
    </subcellularLocation>
</comment>
<dbReference type="InterPro" id="IPR013088">
    <property type="entry name" value="Znf_NHR/GATA"/>
</dbReference>
<evidence type="ECO:0000256" key="2">
    <source>
        <dbReference type="ARBA" id="ARBA00022723"/>
    </source>
</evidence>
<proteinExistence type="inferred from homology"/>
<evidence type="ECO:0000256" key="7">
    <source>
        <dbReference type="ARBA" id="ARBA00023163"/>
    </source>
</evidence>
<dbReference type="InterPro" id="IPR001628">
    <property type="entry name" value="Znf_hrmn_rcpt"/>
</dbReference>
<comment type="caution">
    <text evidence="13">The sequence shown here is derived from an EMBL/GenBank/DDBJ whole genome shotgun (WGS) entry which is preliminary data.</text>
</comment>
<dbReference type="Proteomes" id="UP001620626">
    <property type="component" value="Unassembled WGS sequence"/>
</dbReference>
<dbReference type="Gene3D" id="1.10.565.10">
    <property type="entry name" value="Retinoid X Receptor"/>
    <property type="match status" value="1"/>
</dbReference>
<dbReference type="SMART" id="SM00399">
    <property type="entry name" value="ZnF_C4"/>
    <property type="match status" value="1"/>
</dbReference>
<organism evidence="13 14">
    <name type="scientific">Heterodera trifolii</name>
    <dbReference type="NCBI Taxonomy" id="157864"/>
    <lineage>
        <taxon>Eukaryota</taxon>
        <taxon>Metazoa</taxon>
        <taxon>Ecdysozoa</taxon>
        <taxon>Nematoda</taxon>
        <taxon>Chromadorea</taxon>
        <taxon>Rhabditida</taxon>
        <taxon>Tylenchina</taxon>
        <taxon>Tylenchomorpha</taxon>
        <taxon>Tylenchoidea</taxon>
        <taxon>Heteroderidae</taxon>
        <taxon>Heteroderinae</taxon>
        <taxon>Heterodera</taxon>
    </lineage>
</organism>
<keyword evidence="9 10" id="KW-0539">Nucleus</keyword>
<comment type="similarity">
    <text evidence="1 10">Belongs to the nuclear hormone receptor family.</text>
</comment>
<evidence type="ECO:0000259" key="11">
    <source>
        <dbReference type="PROSITE" id="PS51030"/>
    </source>
</evidence>
<dbReference type="Gene3D" id="3.30.50.10">
    <property type="entry name" value="Erythroid Transcription Factor GATA-1, subunit A"/>
    <property type="match status" value="1"/>
</dbReference>
<evidence type="ECO:0000313" key="14">
    <source>
        <dbReference type="Proteomes" id="UP001620626"/>
    </source>
</evidence>
<dbReference type="PROSITE" id="PS51843">
    <property type="entry name" value="NR_LBD"/>
    <property type="match status" value="1"/>
</dbReference>
<dbReference type="GO" id="GO:0003677">
    <property type="term" value="F:DNA binding"/>
    <property type="evidence" value="ECO:0007669"/>
    <property type="project" value="UniProtKB-KW"/>
</dbReference>
<keyword evidence="4 10" id="KW-0862">Zinc</keyword>
<keyword evidence="5 10" id="KW-0805">Transcription regulation</keyword>
<dbReference type="SUPFAM" id="SSF48508">
    <property type="entry name" value="Nuclear receptor ligand-binding domain"/>
    <property type="match status" value="1"/>
</dbReference>
<feature type="domain" description="NR LBD" evidence="12">
    <location>
        <begin position="194"/>
        <end position="423"/>
    </location>
</feature>
<dbReference type="PRINTS" id="PR00047">
    <property type="entry name" value="STROIDFINGER"/>
</dbReference>
<dbReference type="AlphaFoldDB" id="A0ABD2I2I2"/>
<name>A0ABD2I2I2_9BILA</name>
<dbReference type="Pfam" id="PF00105">
    <property type="entry name" value="zf-C4"/>
    <property type="match status" value="1"/>
</dbReference>
<evidence type="ECO:0000256" key="9">
    <source>
        <dbReference type="ARBA" id="ARBA00023242"/>
    </source>
</evidence>
<dbReference type="SMART" id="SM00430">
    <property type="entry name" value="HOLI"/>
    <property type="match status" value="1"/>
</dbReference>
<feature type="domain" description="Nuclear receptor" evidence="11">
    <location>
        <begin position="9"/>
        <end position="82"/>
    </location>
</feature>
<reference evidence="13 14" key="1">
    <citation type="submission" date="2024-10" db="EMBL/GenBank/DDBJ databases">
        <authorList>
            <person name="Kim D."/>
        </authorList>
    </citation>
    <scope>NUCLEOTIDE SEQUENCE [LARGE SCALE GENOMIC DNA]</scope>
    <source>
        <strain evidence="13">BH-2024</strain>
    </source>
</reference>
<evidence type="ECO:0000256" key="5">
    <source>
        <dbReference type="ARBA" id="ARBA00023015"/>
    </source>
</evidence>
<evidence type="ECO:0000256" key="10">
    <source>
        <dbReference type="RuleBase" id="RU004334"/>
    </source>
</evidence>
<evidence type="ECO:0000256" key="6">
    <source>
        <dbReference type="ARBA" id="ARBA00023125"/>
    </source>
</evidence>
<evidence type="ECO:0000256" key="4">
    <source>
        <dbReference type="ARBA" id="ARBA00022833"/>
    </source>
</evidence>
<protein>
    <submittedName>
        <fullName evidence="13">Uncharacterized protein</fullName>
    </submittedName>
</protein>
<evidence type="ECO:0000256" key="1">
    <source>
        <dbReference type="ARBA" id="ARBA00005993"/>
    </source>
</evidence>
<dbReference type="PANTHER" id="PTHR24083">
    <property type="entry name" value="NUCLEAR HORMONE RECEPTOR"/>
    <property type="match status" value="1"/>
</dbReference>
<keyword evidence="14" id="KW-1185">Reference proteome</keyword>
<keyword evidence="7 10" id="KW-0804">Transcription</keyword>
<dbReference type="InterPro" id="IPR050274">
    <property type="entry name" value="Nuclear_hormone_rcpt_NR2"/>
</dbReference>
<gene>
    <name evidence="13" type="ORF">niasHT_031190</name>
</gene>
<sequence length="436" mass="49559">MKPISDHYSYKCSICGQKCRYFYYGVKCCEACKHFFRRSISMMKEYNCKNGGECDIEKGGSCKRCRLNKCLTVGMNPRGVSATKFSGQQILAFVQQMKQQMASLAASSTSNLTGFELSAQTNTTTKNGPQQWDSLNSALKQKDFVGFIMLKHLLDIEQKVRRIRYSPTPIPELFYDQCDSFESIFARKLNLLEIADKFSTKPLQPPTPMFFEKLLQFGPFFLRPVHMVMDLLCVFEIGKTFSFFEQLDPNDKIALCSNIAMPLYVLCNGFYSVQQNCDVFCTPNGLMLITTFANSYFNQDSVAMGMGDKLLCKAMEPFVRLKLSTEEFVLIRAIIYSHMVTPGLSDQAQKILFIEAEKYSSLLMRLLQTNYGPPAGALRYVELMGLIEFLFNAGVKNRQLLTYISVLTKNFDRVFPPVLAKICTIGPVESHQLLPY</sequence>
<dbReference type="InterPro" id="IPR035500">
    <property type="entry name" value="NHR-like_dom_sf"/>
</dbReference>
<evidence type="ECO:0000256" key="8">
    <source>
        <dbReference type="ARBA" id="ARBA00023170"/>
    </source>
</evidence>
<dbReference type="InterPro" id="IPR000536">
    <property type="entry name" value="Nucl_hrmn_rcpt_lig-bd"/>
</dbReference>
<dbReference type="PROSITE" id="PS00031">
    <property type="entry name" value="NUCLEAR_REC_DBD_1"/>
    <property type="match status" value="1"/>
</dbReference>
<keyword evidence="6 10" id="KW-0238">DNA-binding</keyword>
<dbReference type="GO" id="GO:0008270">
    <property type="term" value="F:zinc ion binding"/>
    <property type="evidence" value="ECO:0007669"/>
    <property type="project" value="UniProtKB-KW"/>
</dbReference>
<evidence type="ECO:0000256" key="3">
    <source>
        <dbReference type="ARBA" id="ARBA00022771"/>
    </source>
</evidence>
<dbReference type="Pfam" id="PF00104">
    <property type="entry name" value="Hormone_recep"/>
    <property type="match status" value="1"/>
</dbReference>
<dbReference type="SUPFAM" id="SSF57716">
    <property type="entry name" value="Glucocorticoid receptor-like (DNA-binding domain)"/>
    <property type="match status" value="1"/>
</dbReference>
<dbReference type="GO" id="GO:0005634">
    <property type="term" value="C:nucleus"/>
    <property type="evidence" value="ECO:0007669"/>
    <property type="project" value="UniProtKB-SubCell"/>
</dbReference>